<keyword evidence="9 13" id="KW-1133">Transmembrane helix</keyword>
<evidence type="ECO:0000256" key="10">
    <source>
        <dbReference type="ARBA" id="ARBA00023004"/>
    </source>
</evidence>
<name>A0A066ZRU3_HYDMR</name>
<keyword evidence="3" id="KW-0813">Transport</keyword>
<evidence type="ECO:0000256" key="13">
    <source>
        <dbReference type="SAM" id="Phobius"/>
    </source>
</evidence>
<dbReference type="SUPFAM" id="SSF81342">
    <property type="entry name" value="Transmembrane di-heme cytochromes"/>
    <property type="match status" value="1"/>
</dbReference>
<evidence type="ECO:0000256" key="5">
    <source>
        <dbReference type="ARBA" id="ARBA00022617"/>
    </source>
</evidence>
<comment type="cofactor">
    <cofactor evidence="1">
        <name>heme b</name>
        <dbReference type="ChEBI" id="CHEBI:60344"/>
    </cofactor>
</comment>
<dbReference type="STRING" id="28885.EI16_07750"/>
<feature type="domain" description="Cytochrome b561 bacterial/Ni-hydrogenase" evidence="14">
    <location>
        <begin position="10"/>
        <end position="110"/>
    </location>
</feature>
<evidence type="ECO:0000256" key="9">
    <source>
        <dbReference type="ARBA" id="ARBA00022989"/>
    </source>
</evidence>
<dbReference type="AlphaFoldDB" id="A0A066ZRU3"/>
<dbReference type="InterPro" id="IPR016174">
    <property type="entry name" value="Di-haem_cyt_TM"/>
</dbReference>
<reference evidence="15 16" key="1">
    <citation type="submission" date="2014-04" db="EMBL/GenBank/DDBJ databases">
        <title>Draft genome sequence of Hydrogenovibrio marinus MH-110, a model organism for aerobic H2 metabolism.</title>
        <authorList>
            <person name="Cha H.J."/>
            <person name="Jo B.H."/>
            <person name="Hwang B.H."/>
        </authorList>
    </citation>
    <scope>NUCLEOTIDE SEQUENCE [LARGE SCALE GENOMIC DNA]</scope>
    <source>
        <strain evidence="15 16">MH-110</strain>
    </source>
</reference>
<feature type="transmembrane region" description="Helical" evidence="13">
    <location>
        <begin position="16"/>
        <end position="35"/>
    </location>
</feature>
<keyword evidence="8" id="KW-0249">Electron transport</keyword>
<evidence type="ECO:0000256" key="12">
    <source>
        <dbReference type="ARBA" id="ARBA00037975"/>
    </source>
</evidence>
<evidence type="ECO:0000256" key="1">
    <source>
        <dbReference type="ARBA" id="ARBA00001970"/>
    </source>
</evidence>
<feature type="transmembrane region" description="Helical" evidence="13">
    <location>
        <begin position="47"/>
        <end position="70"/>
    </location>
</feature>
<dbReference type="Pfam" id="PF01292">
    <property type="entry name" value="Ni_hydr_CYTB"/>
    <property type="match status" value="1"/>
</dbReference>
<dbReference type="InterPro" id="IPR011577">
    <property type="entry name" value="Cyt_b561_bac/Ni-Hgenase"/>
</dbReference>
<evidence type="ECO:0000259" key="14">
    <source>
        <dbReference type="Pfam" id="PF01292"/>
    </source>
</evidence>
<keyword evidence="4" id="KW-1003">Cell membrane</keyword>
<dbReference type="PANTHER" id="PTHR30529">
    <property type="entry name" value="CYTOCHROME B561"/>
    <property type="match status" value="1"/>
</dbReference>
<protein>
    <recommendedName>
        <fullName evidence="14">Cytochrome b561 bacterial/Ni-hydrogenase domain-containing protein</fullName>
    </recommendedName>
</protein>
<keyword evidence="10" id="KW-0408">Iron</keyword>
<keyword evidence="6 13" id="KW-0812">Transmembrane</keyword>
<evidence type="ECO:0000256" key="4">
    <source>
        <dbReference type="ARBA" id="ARBA00022475"/>
    </source>
</evidence>
<evidence type="ECO:0000256" key="11">
    <source>
        <dbReference type="ARBA" id="ARBA00023136"/>
    </source>
</evidence>
<dbReference type="GO" id="GO:0005886">
    <property type="term" value="C:plasma membrane"/>
    <property type="evidence" value="ECO:0007669"/>
    <property type="project" value="UniProtKB-SubCell"/>
</dbReference>
<evidence type="ECO:0000256" key="6">
    <source>
        <dbReference type="ARBA" id="ARBA00022692"/>
    </source>
</evidence>
<dbReference type="RefSeq" id="WP_035629425.1">
    <property type="nucleotide sequence ID" value="NZ_JMIU01000001.1"/>
</dbReference>
<keyword evidence="7" id="KW-0479">Metal-binding</keyword>
<dbReference type="GO" id="GO:0022904">
    <property type="term" value="P:respiratory electron transport chain"/>
    <property type="evidence" value="ECO:0007669"/>
    <property type="project" value="InterPro"/>
</dbReference>
<comment type="caution">
    <text evidence="15">The sequence shown here is derived from an EMBL/GenBank/DDBJ whole genome shotgun (WGS) entry which is preliminary data.</text>
</comment>
<dbReference type="GO" id="GO:0009055">
    <property type="term" value="F:electron transfer activity"/>
    <property type="evidence" value="ECO:0007669"/>
    <property type="project" value="InterPro"/>
</dbReference>
<keyword evidence="16" id="KW-1185">Reference proteome</keyword>
<dbReference type="PANTHER" id="PTHR30529:SF1">
    <property type="entry name" value="CYTOCHROME B561 HOMOLOG 2"/>
    <property type="match status" value="1"/>
</dbReference>
<evidence type="ECO:0000256" key="2">
    <source>
        <dbReference type="ARBA" id="ARBA00004651"/>
    </source>
</evidence>
<dbReference type="Gene3D" id="1.20.950.20">
    <property type="entry name" value="Transmembrane di-heme cytochromes, Chain C"/>
    <property type="match status" value="1"/>
</dbReference>
<evidence type="ECO:0000313" key="15">
    <source>
        <dbReference type="EMBL" id="KDN96172.1"/>
    </source>
</evidence>
<proteinExistence type="inferred from homology"/>
<gene>
    <name evidence="15" type="ORF">EI16_07750</name>
</gene>
<evidence type="ECO:0000256" key="7">
    <source>
        <dbReference type="ARBA" id="ARBA00022723"/>
    </source>
</evidence>
<evidence type="ECO:0000256" key="3">
    <source>
        <dbReference type="ARBA" id="ARBA00022448"/>
    </source>
</evidence>
<sequence length="111" mass="12489">MSLKNTPNSFGLVSRANHWISAFAFILALITAFAAEEFMAKGEARTAVFHLHFSLGISLFLLMILRVIWLKMSPNPEDIGENRMEIVLSHIVKGFLYLSLIVMPISGYMMV</sequence>
<feature type="transmembrane region" description="Helical" evidence="13">
    <location>
        <begin position="90"/>
        <end position="110"/>
    </location>
</feature>
<evidence type="ECO:0000313" key="16">
    <source>
        <dbReference type="Proteomes" id="UP000027341"/>
    </source>
</evidence>
<comment type="similarity">
    <text evidence="12">Belongs to the cytochrome b561 family.</text>
</comment>
<accession>A0A066ZRU3</accession>
<dbReference type="Proteomes" id="UP000027341">
    <property type="component" value="Unassembled WGS sequence"/>
</dbReference>
<evidence type="ECO:0000256" key="8">
    <source>
        <dbReference type="ARBA" id="ARBA00022982"/>
    </source>
</evidence>
<keyword evidence="11 13" id="KW-0472">Membrane</keyword>
<organism evidence="15 16">
    <name type="scientific">Hydrogenovibrio marinus</name>
    <dbReference type="NCBI Taxonomy" id="28885"/>
    <lineage>
        <taxon>Bacteria</taxon>
        <taxon>Pseudomonadati</taxon>
        <taxon>Pseudomonadota</taxon>
        <taxon>Gammaproteobacteria</taxon>
        <taxon>Thiotrichales</taxon>
        <taxon>Piscirickettsiaceae</taxon>
        <taxon>Hydrogenovibrio</taxon>
    </lineage>
</organism>
<dbReference type="GO" id="GO:0020037">
    <property type="term" value="F:heme binding"/>
    <property type="evidence" value="ECO:0007669"/>
    <property type="project" value="TreeGrafter"/>
</dbReference>
<keyword evidence="5" id="KW-0349">Heme</keyword>
<dbReference type="InterPro" id="IPR052168">
    <property type="entry name" value="Cytochrome_b561_oxidase"/>
</dbReference>
<dbReference type="EMBL" id="JMIU01000001">
    <property type="protein sequence ID" value="KDN96172.1"/>
    <property type="molecule type" value="Genomic_DNA"/>
</dbReference>
<dbReference type="GO" id="GO:0046872">
    <property type="term" value="F:metal ion binding"/>
    <property type="evidence" value="ECO:0007669"/>
    <property type="project" value="UniProtKB-KW"/>
</dbReference>
<feature type="non-terminal residue" evidence="15">
    <location>
        <position position="111"/>
    </location>
</feature>
<comment type="subcellular location">
    <subcellularLocation>
        <location evidence="2">Cell membrane</location>
        <topology evidence="2">Multi-pass membrane protein</topology>
    </subcellularLocation>
</comment>